<organism evidence="2">
    <name type="scientific">Anguilla anguilla</name>
    <name type="common">European freshwater eel</name>
    <name type="synonym">Muraena anguilla</name>
    <dbReference type="NCBI Taxonomy" id="7936"/>
    <lineage>
        <taxon>Eukaryota</taxon>
        <taxon>Metazoa</taxon>
        <taxon>Chordata</taxon>
        <taxon>Craniata</taxon>
        <taxon>Vertebrata</taxon>
        <taxon>Euteleostomi</taxon>
        <taxon>Actinopterygii</taxon>
        <taxon>Neopterygii</taxon>
        <taxon>Teleostei</taxon>
        <taxon>Anguilliformes</taxon>
        <taxon>Anguillidae</taxon>
        <taxon>Anguilla</taxon>
    </lineage>
</organism>
<accession>A0A0E9W5Z1</accession>
<proteinExistence type="predicted"/>
<evidence type="ECO:0000313" key="2">
    <source>
        <dbReference type="EMBL" id="JAH85015.1"/>
    </source>
</evidence>
<protein>
    <submittedName>
        <fullName evidence="2">Uncharacterized protein</fullName>
    </submittedName>
</protein>
<evidence type="ECO:0000256" key="1">
    <source>
        <dbReference type="SAM" id="Phobius"/>
    </source>
</evidence>
<sequence length="65" mass="7576">MRGRTCRIQSMRMKRNAKMYSFSGVPLNVIELSIVCVSCGIVQPHTHWFQVSRRKLKSSLVWLHS</sequence>
<keyword evidence="1" id="KW-0472">Membrane</keyword>
<keyword evidence="1" id="KW-0812">Transmembrane</keyword>
<dbReference type="AlphaFoldDB" id="A0A0E9W5Z1"/>
<dbReference type="EMBL" id="GBXM01023562">
    <property type="protein sequence ID" value="JAH85015.1"/>
    <property type="molecule type" value="Transcribed_RNA"/>
</dbReference>
<reference evidence="2" key="2">
    <citation type="journal article" date="2015" name="Fish Shellfish Immunol.">
        <title>Early steps in the European eel (Anguilla anguilla)-Vibrio vulnificus interaction in the gills: Role of the RtxA13 toxin.</title>
        <authorList>
            <person name="Callol A."/>
            <person name="Pajuelo D."/>
            <person name="Ebbesson L."/>
            <person name="Teles M."/>
            <person name="MacKenzie S."/>
            <person name="Amaro C."/>
        </authorList>
    </citation>
    <scope>NUCLEOTIDE SEQUENCE</scope>
</reference>
<name>A0A0E9W5Z1_ANGAN</name>
<reference evidence="2" key="1">
    <citation type="submission" date="2014-11" db="EMBL/GenBank/DDBJ databases">
        <authorList>
            <person name="Amaro Gonzalez C."/>
        </authorList>
    </citation>
    <scope>NUCLEOTIDE SEQUENCE</scope>
</reference>
<keyword evidence="1" id="KW-1133">Transmembrane helix</keyword>
<feature type="transmembrane region" description="Helical" evidence="1">
    <location>
        <begin position="20"/>
        <end position="43"/>
    </location>
</feature>